<dbReference type="OrthoDB" id="155250at2"/>
<dbReference type="Gene3D" id="1.10.3210.10">
    <property type="entry name" value="Hypothetical protein af1432"/>
    <property type="match status" value="1"/>
</dbReference>
<dbReference type="Proteomes" id="UP000427769">
    <property type="component" value="Chromosome"/>
</dbReference>
<feature type="domain" description="HD" evidence="1">
    <location>
        <begin position="99"/>
        <end position="205"/>
    </location>
</feature>
<sequence>MKCPGQDTLYWKPGAIYEVPCPQCGASVEFFKDDTARKCPECQHRFVNPNMDFGCAAYCQYAEQCIGTLPEEFLEQKEDLLKDRVAIEMKRYFKSDFRRIGHAMRVARHAERINRAEGGNPAVVLCAAYLHDIGIVLAEKKYDSSAARYQEQEGPAVAREILERLGAKAPLVDEVCDIVGHHHHSREEETLNFKVLYDADLIANLEDAKKENGIAPEKIESIIAKKFLTDAGREEARRSLLN</sequence>
<evidence type="ECO:0000313" key="2">
    <source>
        <dbReference type="EMBL" id="BBO75102.1"/>
    </source>
</evidence>
<dbReference type="KEGG" id="dwd:DSCW_25190"/>
<dbReference type="InterPro" id="IPR003607">
    <property type="entry name" value="HD/PDEase_dom"/>
</dbReference>
<dbReference type="CDD" id="cd00077">
    <property type="entry name" value="HDc"/>
    <property type="match status" value="1"/>
</dbReference>
<proteinExistence type="predicted"/>
<gene>
    <name evidence="2" type="ORF">DSCW_25190</name>
</gene>
<organism evidence="2 3">
    <name type="scientific">Desulfosarcina widdelii</name>
    <dbReference type="NCBI Taxonomy" id="947919"/>
    <lineage>
        <taxon>Bacteria</taxon>
        <taxon>Pseudomonadati</taxon>
        <taxon>Thermodesulfobacteriota</taxon>
        <taxon>Desulfobacteria</taxon>
        <taxon>Desulfobacterales</taxon>
        <taxon>Desulfosarcinaceae</taxon>
        <taxon>Desulfosarcina</taxon>
    </lineage>
</organism>
<dbReference type="PROSITE" id="PS51831">
    <property type="entry name" value="HD"/>
    <property type="match status" value="1"/>
</dbReference>
<name>A0A5K7YZG7_9BACT</name>
<dbReference type="Pfam" id="PF01966">
    <property type="entry name" value="HD"/>
    <property type="match status" value="1"/>
</dbReference>
<protein>
    <recommendedName>
        <fullName evidence="1">HD domain-containing protein</fullName>
    </recommendedName>
</protein>
<evidence type="ECO:0000313" key="3">
    <source>
        <dbReference type="Proteomes" id="UP000427769"/>
    </source>
</evidence>
<evidence type="ECO:0000259" key="1">
    <source>
        <dbReference type="PROSITE" id="PS51831"/>
    </source>
</evidence>
<reference evidence="2 3" key="1">
    <citation type="submission" date="2019-11" db="EMBL/GenBank/DDBJ databases">
        <title>Comparative genomics of hydrocarbon-degrading Desulfosarcina strains.</title>
        <authorList>
            <person name="Watanabe M."/>
            <person name="Kojima H."/>
            <person name="Fukui M."/>
        </authorList>
    </citation>
    <scope>NUCLEOTIDE SEQUENCE [LARGE SCALE GENOMIC DNA]</scope>
    <source>
        <strain evidence="2 3">PP31</strain>
    </source>
</reference>
<dbReference type="SMART" id="SM00471">
    <property type="entry name" value="HDc"/>
    <property type="match status" value="1"/>
</dbReference>
<accession>A0A5K7YZG7</accession>
<keyword evidence="3" id="KW-1185">Reference proteome</keyword>
<dbReference type="InterPro" id="IPR006674">
    <property type="entry name" value="HD_domain"/>
</dbReference>
<dbReference type="EMBL" id="AP021875">
    <property type="protein sequence ID" value="BBO75102.1"/>
    <property type="molecule type" value="Genomic_DNA"/>
</dbReference>
<dbReference type="SUPFAM" id="SSF109604">
    <property type="entry name" value="HD-domain/PDEase-like"/>
    <property type="match status" value="1"/>
</dbReference>
<dbReference type="AlphaFoldDB" id="A0A5K7YZG7"/>
<dbReference type="RefSeq" id="WP_155304054.1">
    <property type="nucleotide sequence ID" value="NZ_AP021875.1"/>
</dbReference>